<evidence type="ECO:0000313" key="3">
    <source>
        <dbReference type="Proteomes" id="UP000184310"/>
    </source>
</evidence>
<sequence length="166" mass="20096">MIRRTITKKELETSPYIKWNEFINLIAVEDYNELTYIQRVAQLCFYYDSEVQNGGHIQYFTNRKGQYLNETLEALKVIGAFKQLDIVSELINSYDILDEENINSRDEFIQKVLVEYDYEFSRDESEERFDELIERVDREFYLCKPTINDLLEEYLKKYEEEFISLI</sequence>
<dbReference type="EMBL" id="FQZB01000012">
    <property type="protein sequence ID" value="SHJ97301.1"/>
    <property type="molecule type" value="Genomic_DNA"/>
</dbReference>
<gene>
    <name evidence="2" type="ORF">SAMN02745163_02962</name>
</gene>
<dbReference type="OrthoDB" id="2216871at2"/>
<dbReference type="RefSeq" id="WP_072989357.1">
    <property type="nucleotide sequence ID" value="NZ_FQZB01000012.1"/>
</dbReference>
<dbReference type="InterPro" id="IPR025402">
    <property type="entry name" value="DMP19_C"/>
</dbReference>
<reference evidence="2 3" key="1">
    <citation type="submission" date="2016-11" db="EMBL/GenBank/DDBJ databases">
        <authorList>
            <person name="Jaros S."/>
            <person name="Januszkiewicz K."/>
            <person name="Wedrychowicz H."/>
        </authorList>
    </citation>
    <scope>NUCLEOTIDE SEQUENCE [LARGE SCALE GENOMIC DNA]</scope>
    <source>
        <strain evidence="2 3">DSM 21758</strain>
    </source>
</reference>
<dbReference type="STRING" id="1121302.SAMN02745163_02962"/>
<keyword evidence="3" id="KW-1185">Reference proteome</keyword>
<evidence type="ECO:0000313" key="2">
    <source>
        <dbReference type="EMBL" id="SHJ97301.1"/>
    </source>
</evidence>
<dbReference type="Gene3D" id="1.20.1420.60">
    <property type="match status" value="1"/>
</dbReference>
<dbReference type="Proteomes" id="UP000184310">
    <property type="component" value="Unassembled WGS sequence"/>
</dbReference>
<organism evidence="2 3">
    <name type="scientific">Clostridium cavendishii DSM 21758</name>
    <dbReference type="NCBI Taxonomy" id="1121302"/>
    <lineage>
        <taxon>Bacteria</taxon>
        <taxon>Bacillati</taxon>
        <taxon>Bacillota</taxon>
        <taxon>Clostridia</taxon>
        <taxon>Eubacteriales</taxon>
        <taxon>Clostridiaceae</taxon>
        <taxon>Clostridium</taxon>
    </lineage>
</organism>
<proteinExistence type="predicted"/>
<accession>A0A1M6NNJ4</accession>
<evidence type="ECO:0000259" key="1">
    <source>
        <dbReference type="Pfam" id="PF14300"/>
    </source>
</evidence>
<dbReference type="Pfam" id="PF14300">
    <property type="entry name" value="DMP19"/>
    <property type="match status" value="1"/>
</dbReference>
<dbReference type="AlphaFoldDB" id="A0A1M6NNJ4"/>
<feature type="domain" description="DNA mimic protein DMP19 C-terminal" evidence="1">
    <location>
        <begin position="33"/>
        <end position="157"/>
    </location>
</feature>
<protein>
    <recommendedName>
        <fullName evidence="1">DNA mimic protein DMP19 C-terminal domain-containing protein</fullName>
    </recommendedName>
</protein>
<name>A0A1M6NNJ4_9CLOT</name>